<dbReference type="PANTHER" id="PTHR19134:SF449">
    <property type="entry name" value="TYROSINE-PROTEIN PHOSPHATASE 1"/>
    <property type="match status" value="1"/>
</dbReference>
<evidence type="ECO:0000313" key="4">
    <source>
        <dbReference type="Proteomes" id="UP000597762"/>
    </source>
</evidence>
<dbReference type="EMBL" id="CAHIKZ030000793">
    <property type="protein sequence ID" value="CAE1239003.1"/>
    <property type="molecule type" value="Genomic_DNA"/>
</dbReference>
<keyword evidence="1" id="KW-0472">Membrane</keyword>
<reference evidence="3" key="1">
    <citation type="submission" date="2021-01" db="EMBL/GenBank/DDBJ databases">
        <authorList>
            <person name="Li R."/>
            <person name="Bekaert M."/>
        </authorList>
    </citation>
    <scope>NUCLEOTIDE SEQUENCE</scope>
    <source>
        <strain evidence="3">Farmed</strain>
    </source>
</reference>
<feature type="transmembrane region" description="Helical" evidence="1">
    <location>
        <begin position="262"/>
        <end position="282"/>
    </location>
</feature>
<dbReference type="PANTHER" id="PTHR19134">
    <property type="entry name" value="RECEPTOR-TYPE TYROSINE-PROTEIN PHOSPHATASE"/>
    <property type="match status" value="1"/>
</dbReference>
<name>A0A812BMI8_ACAPH</name>
<dbReference type="Proteomes" id="UP000597762">
    <property type="component" value="Unassembled WGS sequence"/>
</dbReference>
<dbReference type="AlphaFoldDB" id="A0A812BMI8"/>
<dbReference type="InterPro" id="IPR000242">
    <property type="entry name" value="PTP_cat"/>
</dbReference>
<dbReference type="InterPro" id="IPR050348">
    <property type="entry name" value="Protein-Tyr_Phosphatase"/>
</dbReference>
<feature type="transmembrane region" description="Helical" evidence="1">
    <location>
        <begin position="234"/>
        <end position="256"/>
    </location>
</feature>
<feature type="transmembrane region" description="Helical" evidence="1">
    <location>
        <begin position="351"/>
        <end position="378"/>
    </location>
</feature>
<keyword evidence="1" id="KW-1133">Transmembrane helix</keyword>
<gene>
    <name evidence="3" type="ORF">SPHA_21628</name>
</gene>
<evidence type="ECO:0000313" key="3">
    <source>
        <dbReference type="EMBL" id="CAE1239003.1"/>
    </source>
</evidence>
<dbReference type="PROSITE" id="PS50055">
    <property type="entry name" value="TYR_PHOSPHATASE_PTP"/>
    <property type="match status" value="1"/>
</dbReference>
<dbReference type="Pfam" id="PF00102">
    <property type="entry name" value="Y_phosphatase"/>
    <property type="match status" value="1"/>
</dbReference>
<proteinExistence type="predicted"/>
<dbReference type="InterPro" id="IPR029021">
    <property type="entry name" value="Prot-tyrosine_phosphatase-like"/>
</dbReference>
<accession>A0A812BMI8</accession>
<dbReference type="Gene3D" id="2.170.300.10">
    <property type="entry name" value="Tie2 ligand-binding domain superfamily"/>
    <property type="match status" value="1"/>
</dbReference>
<organism evidence="3 4">
    <name type="scientific">Acanthosepion pharaonis</name>
    <name type="common">Pharaoh cuttlefish</name>
    <name type="synonym">Sepia pharaonis</name>
    <dbReference type="NCBI Taxonomy" id="158019"/>
    <lineage>
        <taxon>Eukaryota</taxon>
        <taxon>Metazoa</taxon>
        <taxon>Spiralia</taxon>
        <taxon>Lophotrochozoa</taxon>
        <taxon>Mollusca</taxon>
        <taxon>Cephalopoda</taxon>
        <taxon>Coleoidea</taxon>
        <taxon>Decapodiformes</taxon>
        <taxon>Sepiida</taxon>
        <taxon>Sepiina</taxon>
        <taxon>Sepiidae</taxon>
        <taxon>Acanthosepion</taxon>
    </lineage>
</organism>
<evidence type="ECO:0000259" key="2">
    <source>
        <dbReference type="PROSITE" id="PS50055"/>
    </source>
</evidence>
<protein>
    <recommendedName>
        <fullName evidence="2">Tyrosine-protein phosphatase domain-containing protein</fullName>
    </recommendedName>
</protein>
<comment type="caution">
    <text evidence="3">The sequence shown here is derived from an EMBL/GenBank/DDBJ whole genome shotgun (WGS) entry which is preliminary data.</text>
</comment>
<feature type="transmembrane region" description="Helical" evidence="1">
    <location>
        <begin position="314"/>
        <end position="344"/>
    </location>
</feature>
<keyword evidence="4" id="KW-1185">Reference proteome</keyword>
<dbReference type="GO" id="GO:0004725">
    <property type="term" value="F:protein tyrosine phosphatase activity"/>
    <property type="evidence" value="ECO:0007669"/>
    <property type="project" value="InterPro"/>
</dbReference>
<feature type="domain" description="Tyrosine-protein phosphatase" evidence="2">
    <location>
        <begin position="108"/>
        <end position="210"/>
    </location>
</feature>
<feature type="transmembrane region" description="Helical" evidence="1">
    <location>
        <begin position="207"/>
        <end position="227"/>
    </location>
</feature>
<keyword evidence="1" id="KW-0812">Transmembrane</keyword>
<sequence>MGKGCNEQCDDGTFGDGCQLKCHCADDLQCRHIDGKCLDGKCARRNNHVKEPSGNYIPMETSILQESNQEILTDGDILAEDVYDDNVVLTKENFLSYVQQVKMKADPFSNEFSCLDKHVKYPCKTGKSVENICKNRCKAILPYANQWMFLFLDDHSRVVLHRTIEDFWRMIWLKEKCNTIVMLTEIMENGKYSVREKRFVHHFQCTIWPDHGVLSFFIVLSFFHPFFLSSIRSFFLPSVLSFFHPFFLSSIRSFFLPSVLSFFHPFFLSSISFFFLFLSFVFSFLPSFFLFHFFFFFFFFFFPFFFLFSSLSLFFFHFSFLFFFFFFSFSFLSLSFTFFSFLFFPFLFSFFSLFFLFFLFSFLFLFLFVFSFFLFFYFLSFLLFLSFFSFSFSFLLFLSFFVFFSLFLFLHSRFSY</sequence>
<feature type="transmembrane region" description="Helical" evidence="1">
    <location>
        <begin position="384"/>
        <end position="410"/>
    </location>
</feature>
<dbReference type="Gene3D" id="3.90.190.10">
    <property type="entry name" value="Protein tyrosine phosphatase superfamily"/>
    <property type="match status" value="2"/>
</dbReference>
<dbReference type="SUPFAM" id="SSF52799">
    <property type="entry name" value="(Phosphotyrosine protein) phosphatases II"/>
    <property type="match status" value="1"/>
</dbReference>
<evidence type="ECO:0000256" key="1">
    <source>
        <dbReference type="SAM" id="Phobius"/>
    </source>
</evidence>
<feature type="transmembrane region" description="Helical" evidence="1">
    <location>
        <begin position="289"/>
        <end position="308"/>
    </location>
</feature>